<accession>A0A444L9F0</accession>
<dbReference type="AlphaFoldDB" id="A0A444L9F0"/>
<dbReference type="SUPFAM" id="SSF88723">
    <property type="entry name" value="PIN domain-like"/>
    <property type="match status" value="1"/>
</dbReference>
<dbReference type="PANTHER" id="PTHR35901">
    <property type="entry name" value="RIBONUCLEASE VAPC3"/>
    <property type="match status" value="1"/>
</dbReference>
<reference evidence="3 4" key="1">
    <citation type="submission" date="2018-12" db="EMBL/GenBank/DDBJ databases">
        <title>The complete genome of the methanogenic archaea of the candidate phylum Verstraetearchaeota, obtained from the metagenome of underground thermal water.</title>
        <authorList>
            <person name="Kadnikov V.V."/>
            <person name="Mardanov A.V."/>
            <person name="Beletsky A.V."/>
            <person name="Karnachuk O.V."/>
            <person name="Ravin N.V."/>
        </authorList>
    </citation>
    <scope>NUCLEOTIDE SEQUENCE [LARGE SCALE GENOMIC DNA]</scope>
    <source>
        <strain evidence="3">Ch88</strain>
    </source>
</reference>
<evidence type="ECO:0000256" key="1">
    <source>
        <dbReference type="ARBA" id="ARBA00022842"/>
    </source>
</evidence>
<dbReference type="InterPro" id="IPR029060">
    <property type="entry name" value="PIN-like_dom_sf"/>
</dbReference>
<proteinExistence type="predicted"/>
<sequence>MSCVFDSSSIFEALIRKRIRCLSGNLTISLARYELGNVIWKRGMLSKDLKTDAQAKLLALARDGLKLMKVIDIEGQEEGVLNVAEELKIAFYDASYVYAAKARGVPLVTEDKGLRERAKCKVKTVSLDQLGHINCRDVQ</sequence>
<organism evidence="3 4">
    <name type="scientific">Methanosuratincola subterraneus</name>
    <dbReference type="NCBI Taxonomy" id="2593994"/>
    <lineage>
        <taxon>Archaea</taxon>
        <taxon>Thermoproteota</taxon>
        <taxon>Methanosuratincolia</taxon>
        <taxon>Candidatus Methanomethylicales</taxon>
        <taxon>Candidatus Methanomethylicaceae</taxon>
        <taxon>Candidatus Methanosuratincola (ex Vanwonterghem et al. 2016)</taxon>
    </lineage>
</organism>
<dbReference type="CDD" id="cd09873">
    <property type="entry name" value="PIN_Pae0151-like"/>
    <property type="match status" value="1"/>
</dbReference>
<comment type="caution">
    <text evidence="3">The sequence shown here is derived from an EMBL/GenBank/DDBJ whole genome shotgun (WGS) entry which is preliminary data.</text>
</comment>
<dbReference type="InterPro" id="IPR051619">
    <property type="entry name" value="TypeII_TA_RNase_PINc/VapC"/>
</dbReference>
<evidence type="ECO:0000313" key="3">
    <source>
        <dbReference type="EMBL" id="RWX74213.1"/>
    </source>
</evidence>
<dbReference type="Gene3D" id="3.40.50.1010">
    <property type="entry name" value="5'-nuclease"/>
    <property type="match status" value="1"/>
</dbReference>
<protein>
    <submittedName>
        <fullName evidence="3">Toxin VapC</fullName>
    </submittedName>
</protein>
<dbReference type="PANTHER" id="PTHR35901:SF1">
    <property type="entry name" value="EXONUCLEASE VAPC9"/>
    <property type="match status" value="1"/>
</dbReference>
<evidence type="ECO:0000259" key="2">
    <source>
        <dbReference type="Pfam" id="PF01850"/>
    </source>
</evidence>
<name>A0A444L9F0_METS7</name>
<dbReference type="Pfam" id="PF01850">
    <property type="entry name" value="PIN"/>
    <property type="match status" value="1"/>
</dbReference>
<dbReference type="InterPro" id="IPR002716">
    <property type="entry name" value="PIN_dom"/>
</dbReference>
<dbReference type="InterPro" id="IPR044153">
    <property type="entry name" value="PIN_Pae0151-like"/>
</dbReference>
<feature type="domain" description="PIN" evidence="2">
    <location>
        <begin position="24"/>
        <end position="118"/>
    </location>
</feature>
<dbReference type="Proteomes" id="UP000288215">
    <property type="component" value="Unassembled WGS sequence"/>
</dbReference>
<keyword evidence="1" id="KW-0460">Magnesium</keyword>
<evidence type="ECO:0000313" key="4">
    <source>
        <dbReference type="Proteomes" id="UP000288215"/>
    </source>
</evidence>
<dbReference type="EMBL" id="RXGA01000001">
    <property type="protein sequence ID" value="RWX74213.1"/>
    <property type="molecule type" value="Genomic_DNA"/>
</dbReference>
<gene>
    <name evidence="3" type="ORF">Metus_0238</name>
</gene>